<keyword evidence="1" id="KW-0812">Transmembrane</keyword>
<keyword evidence="1" id="KW-1133">Transmembrane helix</keyword>
<evidence type="ECO:0000256" key="1">
    <source>
        <dbReference type="SAM" id="Phobius"/>
    </source>
</evidence>
<evidence type="ECO:0000313" key="2">
    <source>
        <dbReference type="EMBL" id="OGY47162.1"/>
    </source>
</evidence>
<reference evidence="2 3" key="1">
    <citation type="journal article" date="2016" name="Nat. Commun.">
        <title>Thousands of microbial genomes shed light on interconnected biogeochemical processes in an aquifer system.</title>
        <authorList>
            <person name="Anantharaman K."/>
            <person name="Brown C.T."/>
            <person name="Hug L.A."/>
            <person name="Sharon I."/>
            <person name="Castelle C.J."/>
            <person name="Probst A.J."/>
            <person name="Thomas B.C."/>
            <person name="Singh A."/>
            <person name="Wilkins M.J."/>
            <person name="Karaoz U."/>
            <person name="Brodie E.L."/>
            <person name="Williams K.H."/>
            <person name="Hubbard S.S."/>
            <person name="Banfield J.F."/>
        </authorList>
    </citation>
    <scope>NUCLEOTIDE SEQUENCE [LARGE SCALE GENOMIC DNA]</scope>
</reference>
<dbReference type="Proteomes" id="UP000178747">
    <property type="component" value="Unassembled WGS sequence"/>
</dbReference>
<feature type="transmembrane region" description="Helical" evidence="1">
    <location>
        <begin position="406"/>
        <end position="431"/>
    </location>
</feature>
<feature type="transmembrane region" description="Helical" evidence="1">
    <location>
        <begin position="327"/>
        <end position="352"/>
    </location>
</feature>
<feature type="transmembrane region" description="Helical" evidence="1">
    <location>
        <begin position="279"/>
        <end position="301"/>
    </location>
</feature>
<keyword evidence="1" id="KW-0472">Membrane</keyword>
<name>A0A1G1Y4D5_9BACT</name>
<accession>A0A1G1Y4D5</accession>
<feature type="transmembrane region" description="Helical" evidence="1">
    <location>
        <begin position="372"/>
        <end position="394"/>
    </location>
</feature>
<protein>
    <submittedName>
        <fullName evidence="2">Uncharacterized protein</fullName>
    </submittedName>
</protein>
<comment type="caution">
    <text evidence="2">The sequence shown here is derived from an EMBL/GenBank/DDBJ whole genome shotgun (WGS) entry which is preliminary data.</text>
</comment>
<proteinExistence type="predicted"/>
<gene>
    <name evidence="2" type="ORF">A3J62_03240</name>
</gene>
<dbReference type="EMBL" id="MHIH01000052">
    <property type="protein sequence ID" value="OGY47162.1"/>
    <property type="molecule type" value="Genomic_DNA"/>
</dbReference>
<organism evidence="2 3">
    <name type="scientific">Candidatus Buchananbacteria bacterium RIFCSPHIGHO2_02_FULL_38_8</name>
    <dbReference type="NCBI Taxonomy" id="1797538"/>
    <lineage>
        <taxon>Bacteria</taxon>
        <taxon>Candidatus Buchananiibacteriota</taxon>
    </lineage>
</organism>
<sequence>MKFKKQSFIILISTVILLLNFPALLLASPFSFGGSDNVPGMFGQQHQYSVLFRGNGEAVVGGKIIINNGDEKNPIEFLNLEPVSLKLNEIEVFQEFCQNKILQERAEKEQCDNYCYYGGNCGNFERVFEKLNFEIKDSQYKIKLFEAVQPYQTGVVLVSYRGFGYVQDGLFGRKKFDFQTLRTDDKVNSIKVSVTVDTDLYFEGKKSTIDYSTQGVDVGLEYGAYTGLGARSSALSMFSSEVGGYGQINKTANQLLPGETFHVKGIYSSTWFGLNYIKLSIFVGILLIIIVSAIIISRIIYKRRKDKPVVTKLQNLGSVKEKPKLPVWLAIVYGICGAIGIPAVITLIFWFFNFVMETFVYNNYSSYNPLALVLVWIISLLIFVVIIFALPVYCGIRYRGRDGIYVFLWQILFLIFISVILSLTNLGAGFFNL</sequence>
<evidence type="ECO:0000313" key="3">
    <source>
        <dbReference type="Proteomes" id="UP000178747"/>
    </source>
</evidence>
<dbReference type="AlphaFoldDB" id="A0A1G1Y4D5"/>